<protein>
    <submittedName>
        <fullName evidence="2">SPOR domain-containing protein</fullName>
    </submittedName>
</protein>
<proteinExistence type="predicted"/>
<dbReference type="Gene3D" id="3.30.70.1070">
    <property type="entry name" value="Sporulation related repeat"/>
    <property type="match status" value="1"/>
</dbReference>
<dbReference type="AlphaFoldDB" id="A0AAE3LRW5"/>
<name>A0AAE3LRW5_9RHOB</name>
<dbReference type="InterPro" id="IPR007730">
    <property type="entry name" value="SPOR-like_dom"/>
</dbReference>
<evidence type="ECO:0000259" key="1">
    <source>
        <dbReference type="PROSITE" id="PS51724"/>
    </source>
</evidence>
<dbReference type="InterPro" id="IPR036680">
    <property type="entry name" value="SPOR-like_sf"/>
</dbReference>
<feature type="domain" description="SPOR" evidence="1">
    <location>
        <begin position="207"/>
        <end position="286"/>
    </location>
</feature>
<dbReference type="EMBL" id="JAOYFC010000002">
    <property type="protein sequence ID" value="MCV6824894.1"/>
    <property type="molecule type" value="Genomic_DNA"/>
</dbReference>
<organism evidence="2 3">
    <name type="scientific">Halocynthiibacter halioticoli</name>
    <dbReference type="NCBI Taxonomy" id="2986804"/>
    <lineage>
        <taxon>Bacteria</taxon>
        <taxon>Pseudomonadati</taxon>
        <taxon>Pseudomonadota</taxon>
        <taxon>Alphaproteobacteria</taxon>
        <taxon>Rhodobacterales</taxon>
        <taxon>Paracoccaceae</taxon>
        <taxon>Halocynthiibacter</taxon>
    </lineage>
</organism>
<keyword evidence="3" id="KW-1185">Reference proteome</keyword>
<reference evidence="2" key="1">
    <citation type="submission" date="2022-10" db="EMBL/GenBank/DDBJ databases">
        <authorList>
            <person name="Yue Y."/>
        </authorList>
    </citation>
    <scope>NUCLEOTIDE SEQUENCE</scope>
    <source>
        <strain evidence="2">Z654</strain>
    </source>
</reference>
<dbReference type="Proteomes" id="UP001208041">
    <property type="component" value="Unassembled WGS sequence"/>
</dbReference>
<dbReference type="GO" id="GO:0009279">
    <property type="term" value="C:cell outer membrane"/>
    <property type="evidence" value="ECO:0007669"/>
    <property type="project" value="TreeGrafter"/>
</dbReference>
<sequence length="286" mass="29796">MAVSSFFKVAVCVSAVVGLSACQEGAGSFLSQDGDVTTTESGAKVVEKDVEAPEVFSVQEVGLWDGRPSLGGIWVAHPTAVDPERVMIRNEANGQSVIGALFRKERETPGPKLQVSSEAAEAIGMIAGSPQELSVVAMRRKEIVVEPAPAPVEAEKATSDAPIEGDVAPIAANEVEQTTLDPIASAAAALDAVEDAGKPTNVASAADSSGKSQYIQIGIFSVEANANSVADQMRKAGATPKITTFSNEEKQYWRVIVGPVSSAAEKDALKKKVVGMGYSDAFFVNK</sequence>
<dbReference type="PANTHER" id="PTHR34183:SF1">
    <property type="entry name" value="ENDOLYTIC PEPTIDOGLYCAN TRANSGLYCOSYLASE RLPA"/>
    <property type="match status" value="1"/>
</dbReference>
<dbReference type="Pfam" id="PF05036">
    <property type="entry name" value="SPOR"/>
    <property type="match status" value="1"/>
</dbReference>
<evidence type="ECO:0000313" key="3">
    <source>
        <dbReference type="Proteomes" id="UP001208041"/>
    </source>
</evidence>
<dbReference type="GO" id="GO:0042834">
    <property type="term" value="F:peptidoglycan binding"/>
    <property type="evidence" value="ECO:0007669"/>
    <property type="project" value="InterPro"/>
</dbReference>
<dbReference type="RefSeq" id="WP_263953743.1">
    <property type="nucleotide sequence ID" value="NZ_JAOYFC010000002.1"/>
</dbReference>
<accession>A0AAE3LRW5</accession>
<dbReference type="SUPFAM" id="SSF110997">
    <property type="entry name" value="Sporulation related repeat"/>
    <property type="match status" value="1"/>
</dbReference>
<dbReference type="PANTHER" id="PTHR34183">
    <property type="entry name" value="ENDOLYTIC PEPTIDOGLYCAN TRANSGLYCOSYLASE RLPA"/>
    <property type="match status" value="1"/>
</dbReference>
<evidence type="ECO:0000313" key="2">
    <source>
        <dbReference type="EMBL" id="MCV6824894.1"/>
    </source>
</evidence>
<dbReference type="PROSITE" id="PS51724">
    <property type="entry name" value="SPOR"/>
    <property type="match status" value="1"/>
</dbReference>
<gene>
    <name evidence="2" type="ORF">OH136_10035</name>
</gene>
<comment type="caution">
    <text evidence="2">The sequence shown here is derived from an EMBL/GenBank/DDBJ whole genome shotgun (WGS) entry which is preliminary data.</text>
</comment>